<protein>
    <recommendedName>
        <fullName evidence="4">MFS transporter</fullName>
    </recommendedName>
</protein>
<evidence type="ECO:0000313" key="2">
    <source>
        <dbReference type="EMBL" id="MFC5138434.1"/>
    </source>
</evidence>
<keyword evidence="1" id="KW-0812">Transmembrane</keyword>
<feature type="transmembrane region" description="Helical" evidence="1">
    <location>
        <begin position="103"/>
        <end position="124"/>
    </location>
</feature>
<gene>
    <name evidence="2" type="ORF">ACFPK1_09350</name>
</gene>
<keyword evidence="1" id="KW-1133">Transmembrane helix</keyword>
<reference evidence="3" key="1">
    <citation type="journal article" date="2019" name="Int. J. Syst. Evol. Microbiol.">
        <title>The Global Catalogue of Microorganisms (GCM) 10K type strain sequencing project: providing services to taxonomists for standard genome sequencing and annotation.</title>
        <authorList>
            <consortium name="The Broad Institute Genomics Platform"/>
            <consortium name="The Broad Institute Genome Sequencing Center for Infectious Disease"/>
            <person name="Wu L."/>
            <person name="Ma J."/>
        </authorList>
    </citation>
    <scope>NUCLEOTIDE SEQUENCE [LARGE SCALE GENOMIC DNA]</scope>
    <source>
        <strain evidence="3">XZYJ18</strain>
    </source>
</reference>
<accession>A0ABV9ZG67</accession>
<keyword evidence="1" id="KW-0472">Membrane</keyword>
<comment type="caution">
    <text evidence="2">The sequence shown here is derived from an EMBL/GenBank/DDBJ whole genome shotgun (WGS) entry which is preliminary data.</text>
</comment>
<name>A0ABV9ZG67_9PSEU</name>
<evidence type="ECO:0008006" key="4">
    <source>
        <dbReference type="Google" id="ProtNLM"/>
    </source>
</evidence>
<evidence type="ECO:0000313" key="3">
    <source>
        <dbReference type="Proteomes" id="UP001596175"/>
    </source>
</evidence>
<dbReference type="EMBL" id="JBHSKG010000003">
    <property type="protein sequence ID" value="MFC5138434.1"/>
    <property type="molecule type" value="Genomic_DNA"/>
</dbReference>
<evidence type="ECO:0000256" key="1">
    <source>
        <dbReference type="SAM" id="Phobius"/>
    </source>
</evidence>
<dbReference type="RefSeq" id="WP_378020635.1">
    <property type="nucleotide sequence ID" value="NZ_JBHSKG010000003.1"/>
</dbReference>
<dbReference type="Proteomes" id="UP001596175">
    <property type="component" value="Unassembled WGS sequence"/>
</dbReference>
<proteinExistence type="predicted"/>
<organism evidence="2 3">
    <name type="scientific">Actinomycetospora rhizophila</name>
    <dbReference type="NCBI Taxonomy" id="1416876"/>
    <lineage>
        <taxon>Bacteria</taxon>
        <taxon>Bacillati</taxon>
        <taxon>Actinomycetota</taxon>
        <taxon>Actinomycetes</taxon>
        <taxon>Pseudonocardiales</taxon>
        <taxon>Pseudonocardiaceae</taxon>
        <taxon>Actinomycetospora</taxon>
    </lineage>
</organism>
<sequence>MLALGTGPLFTRGIGAIVGAVPPSRAGAAASLAETGNYLGGALGLALLGTLAAASYRGAMRGVDGAARETVSGAAAAARALPAPQAGELLAAAHEAFTGSVHLVGVVAATLFALLAVATSRITLDA</sequence>
<keyword evidence="3" id="KW-1185">Reference proteome</keyword>